<dbReference type="RefSeq" id="WP_182561915.1">
    <property type="nucleotide sequence ID" value="NZ_JACGWT010000008.1"/>
</dbReference>
<evidence type="ECO:0000313" key="3">
    <source>
        <dbReference type="EMBL" id="MBA8796289.1"/>
    </source>
</evidence>
<evidence type="ECO:0008006" key="5">
    <source>
        <dbReference type="Google" id="ProtNLM"/>
    </source>
</evidence>
<evidence type="ECO:0000313" key="4">
    <source>
        <dbReference type="Proteomes" id="UP000523079"/>
    </source>
</evidence>
<feature type="transmembrane region" description="Helical" evidence="2">
    <location>
        <begin position="72"/>
        <end position="88"/>
    </location>
</feature>
<gene>
    <name evidence="3" type="ORF">FHX74_003942</name>
</gene>
<dbReference type="Pfam" id="PF11209">
    <property type="entry name" value="LmeA"/>
    <property type="match status" value="1"/>
</dbReference>
<comment type="caution">
    <text evidence="3">The sequence shown here is derived from an EMBL/GenBank/DDBJ whole genome shotgun (WGS) entry which is preliminary data.</text>
</comment>
<dbReference type="EMBL" id="JACGWT010000008">
    <property type="protein sequence ID" value="MBA8796289.1"/>
    <property type="molecule type" value="Genomic_DNA"/>
</dbReference>
<keyword evidence="2" id="KW-0472">Membrane</keyword>
<name>A0A7W3P7R5_9ACTN</name>
<sequence length="302" mass="31586">MSQPDGFGRPSADPGRPGFARPGEGATGDPASRPTASRATASFATPTEPEPPREPARWVPVTRERRRSRTPVVLVVVVLVLAGLLVGADRLGARIAEDRFAAALQTRLQTAEPPSVQIVRTPFLSQLAAGDVREIRVRTGAVPGTATQLPLDSLDLTLDDVRPSRDLSTARVGRLTGTAHLGYGALGAKLGQTVRYAGRDQSGHGRIAFDLTTTIFSETIRATVSGRLGFSAASQAVTMSDTQITVSGLAIPGGLAQRLVDGILEPVRLDDLPLGIRLAGLDVDPDGLVAGLSGTDLTVPTR</sequence>
<keyword evidence="2" id="KW-1133">Transmembrane helix</keyword>
<proteinExistence type="predicted"/>
<dbReference type="Proteomes" id="UP000523079">
    <property type="component" value="Unassembled WGS sequence"/>
</dbReference>
<feature type="compositionally biased region" description="Low complexity" evidence="1">
    <location>
        <begin position="30"/>
        <end position="47"/>
    </location>
</feature>
<keyword evidence="4" id="KW-1185">Reference proteome</keyword>
<dbReference type="InterPro" id="IPR021373">
    <property type="entry name" value="DUF2993"/>
</dbReference>
<protein>
    <recommendedName>
        <fullName evidence="5">DUF2993 domain-containing protein</fullName>
    </recommendedName>
</protein>
<evidence type="ECO:0000256" key="1">
    <source>
        <dbReference type="SAM" id="MobiDB-lite"/>
    </source>
</evidence>
<dbReference type="AlphaFoldDB" id="A0A7W3P7R5"/>
<keyword evidence="2" id="KW-0812">Transmembrane</keyword>
<evidence type="ECO:0000256" key="2">
    <source>
        <dbReference type="SAM" id="Phobius"/>
    </source>
</evidence>
<feature type="region of interest" description="Disordered" evidence="1">
    <location>
        <begin position="1"/>
        <end position="64"/>
    </location>
</feature>
<accession>A0A7W3P7R5</accession>
<organism evidence="3 4">
    <name type="scientific">Microlunatus kandeliicorticis</name>
    <dbReference type="NCBI Taxonomy" id="1759536"/>
    <lineage>
        <taxon>Bacteria</taxon>
        <taxon>Bacillati</taxon>
        <taxon>Actinomycetota</taxon>
        <taxon>Actinomycetes</taxon>
        <taxon>Propionibacteriales</taxon>
        <taxon>Propionibacteriaceae</taxon>
        <taxon>Microlunatus</taxon>
    </lineage>
</organism>
<reference evidence="3 4" key="1">
    <citation type="submission" date="2020-07" db="EMBL/GenBank/DDBJ databases">
        <title>Sequencing the genomes of 1000 actinobacteria strains.</title>
        <authorList>
            <person name="Klenk H.-P."/>
        </authorList>
    </citation>
    <scope>NUCLEOTIDE SEQUENCE [LARGE SCALE GENOMIC DNA]</scope>
    <source>
        <strain evidence="3 4">DSM 100723</strain>
    </source>
</reference>